<name>A0A8H4PA21_9HYPO</name>
<gene>
    <name evidence="2" type="ORF">FALBO_8297</name>
</gene>
<evidence type="ECO:0000313" key="2">
    <source>
        <dbReference type="EMBL" id="KAF4464865.1"/>
    </source>
</evidence>
<accession>A0A8H4PA21</accession>
<dbReference type="Proteomes" id="UP000554235">
    <property type="component" value="Unassembled WGS sequence"/>
</dbReference>
<evidence type="ECO:0000313" key="3">
    <source>
        <dbReference type="Proteomes" id="UP000554235"/>
    </source>
</evidence>
<feature type="region of interest" description="Disordered" evidence="1">
    <location>
        <begin position="1"/>
        <end position="20"/>
    </location>
</feature>
<feature type="region of interest" description="Disordered" evidence="1">
    <location>
        <begin position="102"/>
        <end position="123"/>
    </location>
</feature>
<evidence type="ECO:0000256" key="1">
    <source>
        <dbReference type="SAM" id="MobiDB-lite"/>
    </source>
</evidence>
<keyword evidence="3" id="KW-1185">Reference proteome</keyword>
<comment type="caution">
    <text evidence="2">The sequence shown here is derived from an EMBL/GenBank/DDBJ whole genome shotgun (WGS) entry which is preliminary data.</text>
</comment>
<protein>
    <submittedName>
        <fullName evidence="2">Uncharacterized protein</fullName>
    </submittedName>
</protein>
<organism evidence="2 3">
    <name type="scientific">Fusarium albosuccineum</name>
    <dbReference type="NCBI Taxonomy" id="1237068"/>
    <lineage>
        <taxon>Eukaryota</taxon>
        <taxon>Fungi</taxon>
        <taxon>Dikarya</taxon>
        <taxon>Ascomycota</taxon>
        <taxon>Pezizomycotina</taxon>
        <taxon>Sordariomycetes</taxon>
        <taxon>Hypocreomycetidae</taxon>
        <taxon>Hypocreales</taxon>
        <taxon>Nectriaceae</taxon>
        <taxon>Fusarium</taxon>
        <taxon>Fusarium decemcellulare species complex</taxon>
    </lineage>
</organism>
<dbReference type="EMBL" id="JAADYS010001132">
    <property type="protein sequence ID" value="KAF4464865.1"/>
    <property type="molecule type" value="Genomic_DNA"/>
</dbReference>
<feature type="region of interest" description="Disordered" evidence="1">
    <location>
        <begin position="45"/>
        <end position="89"/>
    </location>
</feature>
<dbReference type="AlphaFoldDB" id="A0A8H4PA21"/>
<sequence length="123" mass="14112">MTEEEKIKEGKNQKGEKDRRATIYYLGNQLDRLQRKCRRGVRTYVGMTPDSTDTVRPRPPFDVDWTVSETNKPACKGQRDMDSHGHGHGHILWVKHGAASSYVAARRRQSSGPGPWQKWPPVR</sequence>
<reference evidence="2 3" key="1">
    <citation type="submission" date="2020-01" db="EMBL/GenBank/DDBJ databases">
        <title>Identification and distribution of gene clusters putatively required for synthesis of sphingolipid metabolism inhibitors in phylogenetically diverse species of the filamentous fungus Fusarium.</title>
        <authorList>
            <person name="Kim H.-S."/>
            <person name="Busman M."/>
            <person name="Brown D.W."/>
            <person name="Divon H."/>
            <person name="Uhlig S."/>
            <person name="Proctor R.H."/>
        </authorList>
    </citation>
    <scope>NUCLEOTIDE SEQUENCE [LARGE SCALE GENOMIC DNA]</scope>
    <source>
        <strain evidence="2 3">NRRL 20459</strain>
    </source>
</reference>
<proteinExistence type="predicted"/>